<reference evidence="1 2" key="1">
    <citation type="submission" date="2018-09" db="EMBL/GenBank/DDBJ databases">
        <authorList>
            <person name="Le Fleche-Mateos A."/>
        </authorList>
    </citation>
    <scope>NUCLEOTIDE SEQUENCE [LARGE SCALE GENOMIC DNA]</scope>
    <source>
        <strain evidence="1 2">DSM 27399</strain>
    </source>
</reference>
<organism evidence="1 2">
    <name type="scientific">Rahnella woolbedingensis</name>
    <dbReference type="NCBI Taxonomy" id="1510574"/>
    <lineage>
        <taxon>Bacteria</taxon>
        <taxon>Pseudomonadati</taxon>
        <taxon>Pseudomonadota</taxon>
        <taxon>Gammaproteobacteria</taxon>
        <taxon>Enterobacterales</taxon>
        <taxon>Yersiniaceae</taxon>
        <taxon>Rahnella</taxon>
    </lineage>
</organism>
<evidence type="ECO:0000313" key="2">
    <source>
        <dbReference type="Proteomes" id="UP000284908"/>
    </source>
</evidence>
<proteinExistence type="predicted"/>
<keyword evidence="2" id="KW-1185">Reference proteome</keyword>
<sequence length="283" mass="32793">MYKRYALLFDRIIFNRFGCPIGERDLFSNLHEYVSTLSSEETDLKDKLKLSKNKKFQDLFVDLWDVVENPEATHNEAQEYVLEFHSSEISKFSWGRNLIDEEIGIYNHHKEYKAAAIVGGDIRSDLGFNFLLKNRFKDFHVNFAPVVAQAVKSGLQVPEVDKLFTTGLLVPNFEELSWDQILELREDKNIKAFRQKFFSVDNQEQPIDRVLSSSLESSLWDLAMQIKPSMGKSSFEAVVSNLPLPTVLNPFGLYYGVKSVIQNYENKKSHSWIYFVHSMTLKT</sequence>
<dbReference type="AlphaFoldDB" id="A0A419NA35"/>
<accession>A0A419NA35</accession>
<name>A0A419NA35_9GAMM</name>
<evidence type="ECO:0000313" key="1">
    <source>
        <dbReference type="EMBL" id="RJT44644.1"/>
    </source>
</evidence>
<protein>
    <submittedName>
        <fullName evidence="1">Uncharacterized protein</fullName>
    </submittedName>
</protein>
<dbReference type="EMBL" id="RAHH01000010">
    <property type="protein sequence ID" value="RJT44644.1"/>
    <property type="molecule type" value="Genomic_DNA"/>
</dbReference>
<comment type="caution">
    <text evidence="1">The sequence shown here is derived from an EMBL/GenBank/DDBJ whole genome shotgun (WGS) entry which is preliminary data.</text>
</comment>
<gene>
    <name evidence="1" type="ORF">D6C13_10795</name>
</gene>
<dbReference type="Proteomes" id="UP000284908">
    <property type="component" value="Unassembled WGS sequence"/>
</dbReference>